<comment type="caution">
    <text evidence="2">The sequence shown here is derived from an EMBL/GenBank/DDBJ whole genome shotgun (WGS) entry which is preliminary data.</text>
</comment>
<evidence type="ECO:0000259" key="1">
    <source>
        <dbReference type="Pfam" id="PF03313"/>
    </source>
</evidence>
<organism evidence="2">
    <name type="scientific">marine sediment metagenome</name>
    <dbReference type="NCBI Taxonomy" id="412755"/>
    <lineage>
        <taxon>unclassified sequences</taxon>
        <taxon>metagenomes</taxon>
        <taxon>ecological metagenomes</taxon>
    </lineage>
</organism>
<dbReference type="Pfam" id="PF03313">
    <property type="entry name" value="SDH_alpha"/>
    <property type="match status" value="1"/>
</dbReference>
<dbReference type="Gene3D" id="1.10.4100.10">
    <property type="entry name" value="2-methylcitrate dehydratase PrpD"/>
    <property type="match status" value="1"/>
</dbReference>
<protein>
    <recommendedName>
        <fullName evidence="1">Serine dehydratase-like alpha subunit domain-containing protein</fullName>
    </recommendedName>
</protein>
<evidence type="ECO:0000313" key="2">
    <source>
        <dbReference type="EMBL" id="GAI25720.1"/>
    </source>
</evidence>
<gene>
    <name evidence="2" type="ORF">S06H3_33907</name>
</gene>
<accession>X1NFY0</accession>
<dbReference type="PANTHER" id="PTHR30501">
    <property type="entry name" value="UPF0597 PROTEIN YHAM"/>
    <property type="match status" value="1"/>
</dbReference>
<dbReference type="SUPFAM" id="SSF103378">
    <property type="entry name" value="2-methylcitrate dehydratase PrpD"/>
    <property type="match status" value="1"/>
</dbReference>
<dbReference type="InterPro" id="IPR021144">
    <property type="entry name" value="UPF0597"/>
</dbReference>
<dbReference type="AlphaFoldDB" id="X1NFY0"/>
<proteinExistence type="predicted"/>
<dbReference type="InterPro" id="IPR042183">
    <property type="entry name" value="MmgE/PrpD_sf_1"/>
</dbReference>
<dbReference type="InterPro" id="IPR005130">
    <property type="entry name" value="Ser_deHydtase-like_asu"/>
</dbReference>
<reference evidence="2" key="1">
    <citation type="journal article" date="2014" name="Front. Microbiol.">
        <title>High frequency of phylogenetically diverse reductive dehalogenase-homologous genes in deep subseafloor sedimentary metagenomes.</title>
        <authorList>
            <person name="Kawai M."/>
            <person name="Futagami T."/>
            <person name="Toyoda A."/>
            <person name="Takaki Y."/>
            <person name="Nishi S."/>
            <person name="Hori S."/>
            <person name="Arai W."/>
            <person name="Tsubouchi T."/>
            <person name="Morono Y."/>
            <person name="Uchiyama I."/>
            <person name="Ito T."/>
            <person name="Fujiyama A."/>
            <person name="Inagaki F."/>
            <person name="Takami H."/>
        </authorList>
    </citation>
    <scope>NUCLEOTIDE SEQUENCE</scope>
    <source>
        <strain evidence="2">Expedition CK06-06</strain>
    </source>
</reference>
<dbReference type="EMBL" id="BARV01020297">
    <property type="protein sequence ID" value="GAI25720.1"/>
    <property type="molecule type" value="Genomic_DNA"/>
</dbReference>
<feature type="domain" description="Serine dehydratase-like alpha subunit" evidence="1">
    <location>
        <begin position="5"/>
        <end position="259"/>
    </location>
</feature>
<dbReference type="InterPro" id="IPR036148">
    <property type="entry name" value="MmgE/PrpD_sf"/>
</dbReference>
<name>X1NFY0_9ZZZZ</name>
<sequence length="272" mass="28910">QSIDQKAEKEEETLPENIAAIIKIIEAIDAKEKEELRKTIIINKQLTKEGRGKQYGIGIVKALEGLIQNGMLSNDLITNIKLEVASGVEARMGGAPKPAMSTSGSGNMGITATIPIIVTAEWLNIDEDRLLKSILLSHIVTRIISNYTGDLSALCGCFNKSAIGAAAGLTYLLGGKEREINNAINAVAANMTGVICDGAKYSCTLKAMTAAGIAMESALMSVNGIKIPPDGIVAEKPKDTMKNIGMISHSMVQTDTVIVKILQNLELTSENN</sequence>
<dbReference type="GO" id="GO:0080146">
    <property type="term" value="F:L-cysteine desulfhydrase activity"/>
    <property type="evidence" value="ECO:0007669"/>
    <property type="project" value="TreeGrafter"/>
</dbReference>
<dbReference type="GO" id="GO:0019450">
    <property type="term" value="P:L-cysteine catabolic process to pyruvate"/>
    <property type="evidence" value="ECO:0007669"/>
    <property type="project" value="TreeGrafter"/>
</dbReference>
<feature type="non-terminal residue" evidence="2">
    <location>
        <position position="1"/>
    </location>
</feature>
<dbReference type="PANTHER" id="PTHR30501:SF2">
    <property type="entry name" value="UPF0597 PROTEIN YHAM"/>
    <property type="match status" value="1"/>
</dbReference>